<comment type="caution">
    <text evidence="4">The sequence shown here is derived from an EMBL/GenBank/DDBJ whole genome shotgun (WGS) entry which is preliminary data.</text>
</comment>
<keyword evidence="2" id="KW-0012">Acyltransferase</keyword>
<gene>
    <name evidence="4" type="ORF">AUP40_11150</name>
</gene>
<dbReference type="Gene3D" id="3.40.630.30">
    <property type="match status" value="1"/>
</dbReference>
<evidence type="ECO:0000256" key="2">
    <source>
        <dbReference type="ARBA" id="ARBA00023315"/>
    </source>
</evidence>
<dbReference type="Proteomes" id="UP000076167">
    <property type="component" value="Unassembled WGS sequence"/>
</dbReference>
<evidence type="ECO:0000256" key="1">
    <source>
        <dbReference type="ARBA" id="ARBA00022679"/>
    </source>
</evidence>
<dbReference type="PANTHER" id="PTHR43877:SF2">
    <property type="entry name" value="AMINOALKYLPHOSPHONATE N-ACETYLTRANSFERASE-RELATED"/>
    <property type="match status" value="1"/>
</dbReference>
<dbReference type="Pfam" id="PF00583">
    <property type="entry name" value="Acetyltransf_1"/>
    <property type="match status" value="1"/>
</dbReference>
<keyword evidence="5" id="KW-1185">Reference proteome</keyword>
<sequence>MTAEKNLRPAIPIDIEPLARVWHNGWHEAHAAYLPTELTRLRTLESFVARFSSMLEKTMVHEINGHPTGFCTIQGAELMHLFVCRTDRGTGTAGALLMNGERRLVEAGITTAWLACVIGNTRAARFYEHFGWRQVGTMIYNAPTEAGNFPVEEWRLEKHLDRSN</sequence>
<dbReference type="InterPro" id="IPR000182">
    <property type="entry name" value="GNAT_dom"/>
</dbReference>
<organism evidence="4 5">
    <name type="scientific">Thalassospira xiamenensis</name>
    <dbReference type="NCBI Taxonomy" id="220697"/>
    <lineage>
        <taxon>Bacteria</taxon>
        <taxon>Pseudomonadati</taxon>
        <taxon>Pseudomonadota</taxon>
        <taxon>Alphaproteobacteria</taxon>
        <taxon>Rhodospirillales</taxon>
        <taxon>Thalassospiraceae</taxon>
        <taxon>Thalassospira</taxon>
    </lineage>
</organism>
<dbReference type="SUPFAM" id="SSF55729">
    <property type="entry name" value="Acyl-CoA N-acyltransferases (Nat)"/>
    <property type="match status" value="1"/>
</dbReference>
<dbReference type="EMBL" id="LPXL01000008">
    <property type="protein sequence ID" value="KZD06155.1"/>
    <property type="molecule type" value="Genomic_DNA"/>
</dbReference>
<dbReference type="RefSeq" id="WP_063094489.1">
    <property type="nucleotide sequence ID" value="NZ_LPXL01000008.1"/>
</dbReference>
<accession>A0ABR5Y6Q9</accession>
<proteinExistence type="predicted"/>
<protein>
    <recommendedName>
        <fullName evidence="3">N-acetyltransferase domain-containing protein</fullName>
    </recommendedName>
</protein>
<evidence type="ECO:0000313" key="5">
    <source>
        <dbReference type="Proteomes" id="UP000076167"/>
    </source>
</evidence>
<dbReference type="PANTHER" id="PTHR43877">
    <property type="entry name" value="AMINOALKYLPHOSPHONATE N-ACETYLTRANSFERASE-RELATED-RELATED"/>
    <property type="match status" value="1"/>
</dbReference>
<reference evidence="4 5" key="1">
    <citation type="submission" date="2015-12" db="EMBL/GenBank/DDBJ databases">
        <title>Genome sequence of Thalassospira xiamenensis MCCC 1A03005.</title>
        <authorList>
            <person name="Lu L."/>
            <person name="Lai Q."/>
            <person name="Shao Z."/>
            <person name="Qian P."/>
        </authorList>
    </citation>
    <scope>NUCLEOTIDE SEQUENCE [LARGE SCALE GENOMIC DNA]</scope>
    <source>
        <strain evidence="4 5">MCCC 1A03005</strain>
    </source>
</reference>
<dbReference type="InterPro" id="IPR050832">
    <property type="entry name" value="Bact_Acetyltransf"/>
</dbReference>
<feature type="domain" description="N-acetyltransferase" evidence="3">
    <location>
        <begin position="5"/>
        <end position="161"/>
    </location>
</feature>
<name>A0ABR5Y6Q9_9PROT</name>
<dbReference type="InterPro" id="IPR016181">
    <property type="entry name" value="Acyl_CoA_acyltransferase"/>
</dbReference>
<evidence type="ECO:0000259" key="3">
    <source>
        <dbReference type="PROSITE" id="PS51186"/>
    </source>
</evidence>
<evidence type="ECO:0000313" key="4">
    <source>
        <dbReference type="EMBL" id="KZD06155.1"/>
    </source>
</evidence>
<dbReference type="PROSITE" id="PS51186">
    <property type="entry name" value="GNAT"/>
    <property type="match status" value="1"/>
</dbReference>
<keyword evidence="1" id="KW-0808">Transferase</keyword>